<feature type="compositionally biased region" description="Basic and acidic residues" evidence="10">
    <location>
        <begin position="10"/>
        <end position="23"/>
    </location>
</feature>
<protein>
    <submittedName>
        <fullName evidence="12">Putative regulation of actin cytoskeleton organization</fullName>
    </submittedName>
</protein>
<evidence type="ECO:0000256" key="5">
    <source>
        <dbReference type="ARBA" id="ARBA00022687"/>
    </source>
</evidence>
<dbReference type="AlphaFoldDB" id="A0A2R5L4U3"/>
<feature type="region of interest" description="Disordered" evidence="10">
    <location>
        <begin position="1"/>
        <end position="23"/>
    </location>
</feature>
<name>A0A2R5L4U3_9ACAR</name>
<feature type="domain" description="DIX" evidence="11">
    <location>
        <begin position="51"/>
        <end position="133"/>
    </location>
</feature>
<dbReference type="InterPro" id="IPR001158">
    <property type="entry name" value="DIX"/>
</dbReference>
<keyword evidence="3" id="KW-0217">Developmental protein</keyword>
<keyword evidence="7" id="KW-0175">Coiled coil</keyword>
<dbReference type="FunFam" id="2.40.240.130:FF:000003">
    <property type="entry name" value="Dixin isoform 1"/>
    <property type="match status" value="1"/>
</dbReference>
<dbReference type="PANTHER" id="PTHR10878:SF22">
    <property type="entry name" value="DIXIN"/>
    <property type="match status" value="1"/>
</dbReference>
<evidence type="ECO:0000259" key="11">
    <source>
        <dbReference type="PROSITE" id="PS50841"/>
    </source>
</evidence>
<evidence type="ECO:0000256" key="4">
    <source>
        <dbReference type="ARBA" id="ARBA00022490"/>
    </source>
</evidence>
<dbReference type="Gene3D" id="2.40.240.130">
    <property type="match status" value="1"/>
</dbReference>
<dbReference type="Pfam" id="PF00778">
    <property type="entry name" value="DIX"/>
    <property type="match status" value="1"/>
</dbReference>
<dbReference type="InterPro" id="IPR015506">
    <property type="entry name" value="Dsh/Dvl-rel"/>
</dbReference>
<dbReference type="SUPFAM" id="SSF54236">
    <property type="entry name" value="Ubiquitin-like"/>
    <property type="match status" value="1"/>
</dbReference>
<dbReference type="GO" id="GO:0005925">
    <property type="term" value="C:focal adhesion"/>
    <property type="evidence" value="ECO:0007669"/>
    <property type="project" value="UniProtKB-SubCell"/>
</dbReference>
<evidence type="ECO:0000256" key="9">
    <source>
        <dbReference type="PROSITE-ProRule" id="PRU00069"/>
    </source>
</evidence>
<dbReference type="SMART" id="SM00021">
    <property type="entry name" value="DAX"/>
    <property type="match status" value="1"/>
</dbReference>
<reference evidence="12" key="1">
    <citation type="submission" date="2018-03" db="EMBL/GenBank/DDBJ databases">
        <title>The relapsing fever spirochete Borrelia turicatae persists in the highly oxidative environment of its soft-bodied tick vector.</title>
        <authorList>
            <person name="Bourret T.J."/>
            <person name="Boyle W.K."/>
            <person name="Valenzuela J.G."/>
            <person name="Oliveira F."/>
            <person name="Lopez J.E."/>
        </authorList>
    </citation>
    <scope>NUCLEOTIDE SEQUENCE</scope>
    <source>
        <strain evidence="12">Kansas strain/isolate</strain>
        <tissue evidence="12">Salivary glands</tissue>
    </source>
</reference>
<organism evidence="12">
    <name type="scientific">Ornithodoros turicata</name>
    <dbReference type="NCBI Taxonomy" id="34597"/>
    <lineage>
        <taxon>Eukaryota</taxon>
        <taxon>Metazoa</taxon>
        <taxon>Ecdysozoa</taxon>
        <taxon>Arthropoda</taxon>
        <taxon>Chelicerata</taxon>
        <taxon>Arachnida</taxon>
        <taxon>Acari</taxon>
        <taxon>Parasitiformes</taxon>
        <taxon>Ixodida</taxon>
        <taxon>Ixodoidea</taxon>
        <taxon>Argasidae</taxon>
        <taxon>Ornithodorinae</taxon>
        <taxon>Ornithodoros</taxon>
    </lineage>
</organism>
<evidence type="ECO:0000313" key="12">
    <source>
        <dbReference type="EMBL" id="MBY04516.1"/>
    </source>
</evidence>
<dbReference type="GO" id="GO:0060070">
    <property type="term" value="P:canonical Wnt signaling pathway"/>
    <property type="evidence" value="ECO:0007669"/>
    <property type="project" value="TreeGrafter"/>
</dbReference>
<keyword evidence="4" id="KW-0963">Cytoplasm</keyword>
<sequence length="133" mass="15247">MERQCGSGRDTLRRLNFDSTGDPRRVPLSNMGVDMTVHRVEGHPSWGAGPQASTKVVYYTEKSVTPFLSAIPKRLGEIRLRDFKVVFDRPGQYRFHFKTLDPEFGMVKEEVLHDEDVIPGWDGKIIAWVEEDI</sequence>
<keyword evidence="5 9" id="KW-0879">Wnt signaling pathway</keyword>
<evidence type="ECO:0000256" key="8">
    <source>
        <dbReference type="ARBA" id="ARBA00060765"/>
    </source>
</evidence>
<evidence type="ECO:0000256" key="3">
    <source>
        <dbReference type="ARBA" id="ARBA00022473"/>
    </source>
</evidence>
<evidence type="ECO:0000256" key="6">
    <source>
        <dbReference type="ARBA" id="ARBA00022949"/>
    </source>
</evidence>
<dbReference type="GO" id="GO:0005829">
    <property type="term" value="C:cytosol"/>
    <property type="evidence" value="ECO:0007669"/>
    <property type="project" value="TreeGrafter"/>
</dbReference>
<evidence type="ECO:0000256" key="7">
    <source>
        <dbReference type="ARBA" id="ARBA00023054"/>
    </source>
</evidence>
<comment type="subcellular location">
    <subcellularLocation>
        <location evidence="1">Cell junction</location>
        <location evidence="1">Focal adhesion</location>
    </subcellularLocation>
    <subcellularLocation>
        <location evidence="2">Cytoplasm</location>
    </subcellularLocation>
</comment>
<evidence type="ECO:0000256" key="2">
    <source>
        <dbReference type="ARBA" id="ARBA00004496"/>
    </source>
</evidence>
<dbReference type="InterPro" id="IPR038207">
    <property type="entry name" value="DIX_dom_sf"/>
</dbReference>
<evidence type="ECO:0000256" key="1">
    <source>
        <dbReference type="ARBA" id="ARBA00004246"/>
    </source>
</evidence>
<dbReference type="PANTHER" id="PTHR10878">
    <property type="entry name" value="SEGMENT POLARITY PROTEIN DISHEVELLED"/>
    <property type="match status" value="1"/>
</dbReference>
<evidence type="ECO:0000256" key="10">
    <source>
        <dbReference type="SAM" id="MobiDB-lite"/>
    </source>
</evidence>
<dbReference type="EMBL" id="GGLE01000390">
    <property type="protein sequence ID" value="MBY04516.1"/>
    <property type="molecule type" value="Transcribed_RNA"/>
</dbReference>
<accession>A0A2R5L4U3</accession>
<proteinExistence type="inferred from homology"/>
<keyword evidence="6" id="KW-0965">Cell junction</keyword>
<comment type="similarity">
    <text evidence="8">Belongs to the DIXDC1 family.</text>
</comment>
<dbReference type="PROSITE" id="PS50841">
    <property type="entry name" value="DIX"/>
    <property type="match status" value="1"/>
</dbReference>
<dbReference type="InterPro" id="IPR029071">
    <property type="entry name" value="Ubiquitin-like_domsf"/>
</dbReference>